<evidence type="ECO:0000259" key="10">
    <source>
        <dbReference type="PROSITE" id="PS51007"/>
    </source>
</evidence>
<evidence type="ECO:0000256" key="9">
    <source>
        <dbReference type="SAM" id="SignalP"/>
    </source>
</evidence>
<dbReference type="Pfam" id="PF00034">
    <property type="entry name" value="Cytochrom_C"/>
    <property type="match status" value="1"/>
</dbReference>
<keyword evidence="2" id="KW-0813">Transport</keyword>
<protein>
    <submittedName>
        <fullName evidence="11">C-type cytochrome</fullName>
    </submittedName>
</protein>
<sequence length="208" mass="22521">MLVRLFLIASGFLLASASALAQPSAQERLKTIQGDPAAMKAAAEAGRKASFFCANCHGETGISKSPEVPNLAGQNPAYLLEQIRKFGAGERKDQFMEGLIKVLKDDDRLQIALFYASEQVPPAKADVAQAARGKELFAKLCVRCHGEQARGGELYPRLAGQKLPYLQSTITRYRDGTGIRNNKLMTIATAPLKNEDVTAVANYLAQLP</sequence>
<feature type="chain" id="PRO_5045169174" evidence="9">
    <location>
        <begin position="22"/>
        <end position="208"/>
    </location>
</feature>
<evidence type="ECO:0000256" key="6">
    <source>
        <dbReference type="ARBA" id="ARBA00022982"/>
    </source>
</evidence>
<evidence type="ECO:0000256" key="7">
    <source>
        <dbReference type="ARBA" id="ARBA00023004"/>
    </source>
</evidence>
<dbReference type="Proteomes" id="UP001165384">
    <property type="component" value="Unassembled WGS sequence"/>
</dbReference>
<dbReference type="Gene3D" id="1.10.760.10">
    <property type="entry name" value="Cytochrome c-like domain"/>
    <property type="match status" value="2"/>
</dbReference>
<keyword evidence="6" id="KW-0249">Electron transport</keyword>
<dbReference type="PIRSF" id="PIRSF000005">
    <property type="entry name" value="Cytochrome_c4"/>
    <property type="match status" value="1"/>
</dbReference>
<comment type="caution">
    <text evidence="11">The sequence shown here is derived from an EMBL/GenBank/DDBJ whole genome shotgun (WGS) entry which is preliminary data.</text>
</comment>
<feature type="signal peptide" evidence="9">
    <location>
        <begin position="1"/>
        <end position="21"/>
    </location>
</feature>
<proteinExistence type="predicted"/>
<feature type="domain" description="Cytochrome c" evidence="10">
    <location>
        <begin position="41"/>
        <end position="119"/>
    </location>
</feature>
<dbReference type="PANTHER" id="PTHR33751:SF9">
    <property type="entry name" value="CYTOCHROME C4"/>
    <property type="match status" value="1"/>
</dbReference>
<evidence type="ECO:0000256" key="5">
    <source>
        <dbReference type="ARBA" id="ARBA00022764"/>
    </source>
</evidence>
<dbReference type="SUPFAM" id="SSF46626">
    <property type="entry name" value="Cytochrome c"/>
    <property type="match status" value="2"/>
</dbReference>
<keyword evidence="4 8" id="KW-0479">Metal-binding</keyword>
<keyword evidence="7 8" id="KW-0408">Iron</keyword>
<dbReference type="EMBL" id="JAKLTN010000001">
    <property type="protein sequence ID" value="MCG2576681.1"/>
    <property type="molecule type" value="Genomic_DNA"/>
</dbReference>
<name>A0ABS9K0M3_9RHOO</name>
<dbReference type="InterPro" id="IPR050597">
    <property type="entry name" value="Cytochrome_c_Oxidase_Subunit"/>
</dbReference>
<evidence type="ECO:0000256" key="8">
    <source>
        <dbReference type="PROSITE-ProRule" id="PRU00433"/>
    </source>
</evidence>
<dbReference type="InterPro" id="IPR024167">
    <property type="entry name" value="Cytochrome_c4-like"/>
</dbReference>
<dbReference type="InterPro" id="IPR009056">
    <property type="entry name" value="Cyt_c-like_dom"/>
</dbReference>
<dbReference type="PANTHER" id="PTHR33751">
    <property type="entry name" value="CBB3-TYPE CYTOCHROME C OXIDASE SUBUNIT FIXP"/>
    <property type="match status" value="1"/>
</dbReference>
<dbReference type="InterPro" id="IPR036909">
    <property type="entry name" value="Cyt_c-like_dom_sf"/>
</dbReference>
<organism evidence="11 12">
    <name type="scientific">Dechloromonas hankyongensis</name>
    <dbReference type="NCBI Taxonomy" id="2908002"/>
    <lineage>
        <taxon>Bacteria</taxon>
        <taxon>Pseudomonadati</taxon>
        <taxon>Pseudomonadota</taxon>
        <taxon>Betaproteobacteria</taxon>
        <taxon>Rhodocyclales</taxon>
        <taxon>Azonexaceae</taxon>
        <taxon>Dechloromonas</taxon>
    </lineage>
</organism>
<evidence type="ECO:0000256" key="2">
    <source>
        <dbReference type="ARBA" id="ARBA00022448"/>
    </source>
</evidence>
<evidence type="ECO:0000256" key="1">
    <source>
        <dbReference type="ARBA" id="ARBA00004418"/>
    </source>
</evidence>
<accession>A0ABS9K0M3</accession>
<evidence type="ECO:0000256" key="4">
    <source>
        <dbReference type="ARBA" id="ARBA00022723"/>
    </source>
</evidence>
<reference evidence="11" key="1">
    <citation type="submission" date="2022-01" db="EMBL/GenBank/DDBJ databases">
        <authorList>
            <person name="Jo J.-H."/>
            <person name="Im W.-T."/>
        </authorList>
    </citation>
    <scope>NUCLEOTIDE SEQUENCE</scope>
    <source>
        <strain evidence="11">XY25</strain>
    </source>
</reference>
<comment type="subcellular location">
    <subcellularLocation>
        <location evidence="1">Periplasm</location>
    </subcellularLocation>
</comment>
<keyword evidence="3 8" id="KW-0349">Heme</keyword>
<evidence type="ECO:0000313" key="12">
    <source>
        <dbReference type="Proteomes" id="UP001165384"/>
    </source>
</evidence>
<dbReference type="PROSITE" id="PS51007">
    <property type="entry name" value="CYTC"/>
    <property type="match status" value="2"/>
</dbReference>
<dbReference type="RefSeq" id="WP_275708888.1">
    <property type="nucleotide sequence ID" value="NZ_JAKLTN010000001.1"/>
</dbReference>
<feature type="domain" description="Cytochrome c" evidence="10">
    <location>
        <begin position="128"/>
        <end position="208"/>
    </location>
</feature>
<keyword evidence="9" id="KW-0732">Signal</keyword>
<gene>
    <name evidence="11" type="ORF">LZ012_06695</name>
</gene>
<evidence type="ECO:0000256" key="3">
    <source>
        <dbReference type="ARBA" id="ARBA00022617"/>
    </source>
</evidence>
<keyword evidence="12" id="KW-1185">Reference proteome</keyword>
<keyword evidence="5" id="KW-0574">Periplasm</keyword>
<evidence type="ECO:0000313" key="11">
    <source>
        <dbReference type="EMBL" id="MCG2576681.1"/>
    </source>
</evidence>